<gene>
    <name evidence="3" type="primary">hutZ</name>
    <name evidence="3" type="ORF">KP803_13020</name>
</gene>
<dbReference type="GO" id="GO:0005829">
    <property type="term" value="C:cytosol"/>
    <property type="evidence" value="ECO:0007669"/>
    <property type="project" value="TreeGrafter"/>
</dbReference>
<dbReference type="Gene3D" id="2.30.110.10">
    <property type="entry name" value="Electron Transport, Fmn-binding Protein, Chain A"/>
    <property type="match status" value="1"/>
</dbReference>
<dbReference type="InterPro" id="IPR012349">
    <property type="entry name" value="Split_barrel_FMN-bd"/>
</dbReference>
<dbReference type="EMBL" id="JAJHVV010000007">
    <property type="protein sequence ID" value="MCK6264195.1"/>
    <property type="molecule type" value="Genomic_DNA"/>
</dbReference>
<dbReference type="SUPFAM" id="SSF50475">
    <property type="entry name" value="FMN-binding split barrel"/>
    <property type="match status" value="1"/>
</dbReference>
<dbReference type="InterPro" id="IPR052019">
    <property type="entry name" value="F420H2_bilvrd_red/Heme_oxyg"/>
</dbReference>
<feature type="domain" description="Pyridoxamine 5'-phosphate oxidase N-terminal" evidence="2">
    <location>
        <begin position="13"/>
        <end position="143"/>
    </location>
</feature>
<dbReference type="InterPro" id="IPR011576">
    <property type="entry name" value="Pyridox_Oxase_N"/>
</dbReference>
<dbReference type="Proteomes" id="UP001139559">
    <property type="component" value="Unassembled WGS sequence"/>
</dbReference>
<evidence type="ECO:0000313" key="4">
    <source>
        <dbReference type="Proteomes" id="UP001139559"/>
    </source>
</evidence>
<keyword evidence="1" id="KW-0560">Oxidoreductase</keyword>
<dbReference type="AlphaFoldDB" id="A0A9X1XL50"/>
<evidence type="ECO:0000313" key="3">
    <source>
        <dbReference type="EMBL" id="MCK6264195.1"/>
    </source>
</evidence>
<dbReference type="PIRSF" id="PIRSF004633">
    <property type="entry name" value="UCP_PLP_oxd"/>
    <property type="match status" value="1"/>
</dbReference>
<accession>A0A9X1XL50</accession>
<dbReference type="PANTHER" id="PTHR35176:SF6">
    <property type="entry name" value="HEME OXYGENASE HI_0854-RELATED"/>
    <property type="match status" value="1"/>
</dbReference>
<comment type="caution">
    <text evidence="3">The sequence shown here is derived from an EMBL/GenBank/DDBJ whole genome shotgun (WGS) entry which is preliminary data.</text>
</comment>
<dbReference type="NCBIfam" id="TIGR04110">
    <property type="entry name" value="heme_HutZ"/>
    <property type="match status" value="1"/>
</dbReference>
<dbReference type="InterPro" id="IPR014419">
    <property type="entry name" value="HutZ"/>
</dbReference>
<dbReference type="PANTHER" id="PTHR35176">
    <property type="entry name" value="HEME OXYGENASE HI_0854-RELATED"/>
    <property type="match status" value="1"/>
</dbReference>
<proteinExistence type="predicted"/>
<organism evidence="3 4">
    <name type="scientific">Vibrio amylolyticus</name>
    <dbReference type="NCBI Taxonomy" id="2847292"/>
    <lineage>
        <taxon>Bacteria</taxon>
        <taxon>Pseudomonadati</taxon>
        <taxon>Pseudomonadota</taxon>
        <taxon>Gammaproteobacteria</taxon>
        <taxon>Vibrionales</taxon>
        <taxon>Vibrionaceae</taxon>
        <taxon>Vibrio</taxon>
    </lineage>
</organism>
<dbReference type="GO" id="GO:0070967">
    <property type="term" value="F:coenzyme F420 binding"/>
    <property type="evidence" value="ECO:0007669"/>
    <property type="project" value="TreeGrafter"/>
</dbReference>
<dbReference type="RefSeq" id="WP_248009266.1">
    <property type="nucleotide sequence ID" value="NZ_JAJHVV010000007.1"/>
</dbReference>
<dbReference type="GO" id="GO:0016627">
    <property type="term" value="F:oxidoreductase activity, acting on the CH-CH group of donors"/>
    <property type="evidence" value="ECO:0007669"/>
    <property type="project" value="TreeGrafter"/>
</dbReference>
<evidence type="ECO:0000256" key="1">
    <source>
        <dbReference type="ARBA" id="ARBA00023002"/>
    </source>
</evidence>
<reference evidence="3" key="1">
    <citation type="submission" date="2021-11" db="EMBL/GenBank/DDBJ databases">
        <title>Vibrio ZSDE26 sp. nov. and Vibrio ZSDZ34 sp. nov., isolated from coastal seawater in Qingdao.</title>
        <authorList>
            <person name="Zhang P."/>
        </authorList>
    </citation>
    <scope>NUCLEOTIDE SEQUENCE</scope>
    <source>
        <strain evidence="3">ZSDE26</strain>
    </source>
</reference>
<protein>
    <submittedName>
        <fullName evidence="3">Heme utilization protein HutZ</fullName>
    </submittedName>
</protein>
<keyword evidence="4" id="KW-1185">Reference proteome</keyword>
<name>A0A9X1XL50_9VIBR</name>
<sequence length="181" mass="20284">MIDKQQRLQDRLGPEIQEFRDSCQTLQLATLNEGIPHVSYAPFAHTSQGYFILISDIAQHGQNLKQSTSVSLMMIEDESQAKSIYARRRLSFDSQAACIDKQSEMGIEAIAALRSRFGEIIDNLSTLDDFNLYQLMPEKGRYVKGFGKAFNVSGNDLLSFLHLNEGHVRDGKAAPLEKEAS</sequence>
<dbReference type="Pfam" id="PF01243">
    <property type="entry name" value="PNPOx_N"/>
    <property type="match status" value="1"/>
</dbReference>
<evidence type="ECO:0000259" key="2">
    <source>
        <dbReference type="Pfam" id="PF01243"/>
    </source>
</evidence>